<dbReference type="Proteomes" id="UP001517367">
    <property type="component" value="Unassembled WGS sequence"/>
</dbReference>
<comment type="caution">
    <text evidence="1">The sequence shown here is derived from an EMBL/GenBank/DDBJ whole genome shotgun (WGS) entry which is preliminary data.</text>
</comment>
<evidence type="ECO:0000313" key="2">
    <source>
        <dbReference type="Proteomes" id="UP001517367"/>
    </source>
</evidence>
<accession>A0ABW9JGW2</accession>
<dbReference type="EMBL" id="SRMP02000012">
    <property type="protein sequence ID" value="MFN0291515.1"/>
    <property type="molecule type" value="Genomic_DNA"/>
</dbReference>
<reference evidence="1 2" key="1">
    <citation type="submission" date="2024-12" db="EMBL/GenBank/DDBJ databases">
        <authorList>
            <person name="Hu S."/>
        </authorList>
    </citation>
    <scope>NUCLEOTIDE SEQUENCE [LARGE SCALE GENOMIC DNA]</scope>
    <source>
        <strain evidence="1 2">P-25</strain>
    </source>
</reference>
<dbReference type="RefSeq" id="WP_138728118.1">
    <property type="nucleotide sequence ID" value="NZ_SRMP02000012.1"/>
</dbReference>
<keyword evidence="2" id="KW-1185">Reference proteome</keyword>
<gene>
    <name evidence="1" type="ORF">E5L68_008920</name>
</gene>
<protein>
    <submittedName>
        <fullName evidence="1">Uncharacterized protein</fullName>
    </submittedName>
</protein>
<proteinExistence type="predicted"/>
<name>A0ABW9JGW2_9SPHI</name>
<sequence>MLTIEKIKKDFSHIEAWTGNSEVYHNSRIFQGYGNLCDLYFKSKDRQIKQDQIEKYNEFEDNFKSYLPDIEKYILSSLKNSEVKLENTLRQSKLTLDIIEIPFDSQKYDLVLVCGKTYKKFFFLTKYIDIRVEFKNGRIKSIQRKKDTTKDNE</sequence>
<organism evidence="1 2">
    <name type="scientific">Pedobacter helvus</name>
    <dbReference type="NCBI Taxonomy" id="2563444"/>
    <lineage>
        <taxon>Bacteria</taxon>
        <taxon>Pseudomonadati</taxon>
        <taxon>Bacteroidota</taxon>
        <taxon>Sphingobacteriia</taxon>
        <taxon>Sphingobacteriales</taxon>
        <taxon>Sphingobacteriaceae</taxon>
        <taxon>Pedobacter</taxon>
    </lineage>
</organism>
<evidence type="ECO:0000313" key="1">
    <source>
        <dbReference type="EMBL" id="MFN0291515.1"/>
    </source>
</evidence>